<evidence type="ECO:0000256" key="10">
    <source>
        <dbReference type="SAM" id="Phobius"/>
    </source>
</evidence>
<keyword evidence="4" id="KW-0732">Signal</keyword>
<proteinExistence type="inferred from homology"/>
<feature type="compositionally biased region" description="Pro residues" evidence="9">
    <location>
        <begin position="199"/>
        <end position="216"/>
    </location>
</feature>
<evidence type="ECO:0000256" key="8">
    <source>
        <dbReference type="ARBA" id="ARBA00023180"/>
    </source>
</evidence>
<dbReference type="Proteomes" id="UP000007648">
    <property type="component" value="Unassembled WGS sequence"/>
</dbReference>
<comment type="subcellular location">
    <subcellularLocation>
        <location evidence="1">Golgi apparatus membrane</location>
        <topology evidence="1">Single-pass type I membrane protein</topology>
    </subcellularLocation>
</comment>
<keyword evidence="3 10" id="KW-0812">Transmembrane</keyword>
<dbReference type="PANTHER" id="PTHR28652">
    <property type="entry name" value="TRANSMEMBRANE PROTEIN 59-LIKE PROTEIN"/>
    <property type="match status" value="1"/>
</dbReference>
<keyword evidence="6" id="KW-0333">Golgi apparatus</keyword>
<dbReference type="Ensembl" id="ENSSHAT00000046531.1">
    <property type="protein sequence ID" value="ENSSHAP00000025437.1"/>
    <property type="gene ID" value="ENSSHAG00000024929.1"/>
</dbReference>
<keyword evidence="12" id="KW-1185">Reference proteome</keyword>
<accession>A0A7N4NM16</accession>
<keyword evidence="7 10" id="KW-0472">Membrane</keyword>
<feature type="transmembrane region" description="Helical" evidence="10">
    <location>
        <begin position="336"/>
        <end position="358"/>
    </location>
</feature>
<dbReference type="FunCoup" id="A0A7N4NM16">
    <property type="interactions" value="369"/>
</dbReference>
<keyword evidence="8" id="KW-0325">Glycoprotein</keyword>
<feature type="compositionally biased region" description="Basic and acidic residues" evidence="9">
    <location>
        <begin position="284"/>
        <end position="296"/>
    </location>
</feature>
<organism evidence="11 12">
    <name type="scientific">Sarcophilus harrisii</name>
    <name type="common">Tasmanian devil</name>
    <name type="synonym">Sarcophilus laniarius</name>
    <dbReference type="NCBI Taxonomy" id="9305"/>
    <lineage>
        <taxon>Eukaryota</taxon>
        <taxon>Metazoa</taxon>
        <taxon>Chordata</taxon>
        <taxon>Craniata</taxon>
        <taxon>Vertebrata</taxon>
        <taxon>Euteleostomi</taxon>
        <taxon>Mammalia</taxon>
        <taxon>Metatheria</taxon>
        <taxon>Dasyuromorphia</taxon>
        <taxon>Dasyuridae</taxon>
        <taxon>Sarcophilus</taxon>
    </lineage>
</organism>
<reference evidence="11" key="3">
    <citation type="submission" date="2025-09" db="UniProtKB">
        <authorList>
            <consortium name="Ensembl"/>
        </authorList>
    </citation>
    <scope>IDENTIFICATION</scope>
</reference>
<feature type="region of interest" description="Disordered" evidence="9">
    <location>
        <begin position="23"/>
        <end position="58"/>
    </location>
</feature>
<evidence type="ECO:0000256" key="3">
    <source>
        <dbReference type="ARBA" id="ARBA00022692"/>
    </source>
</evidence>
<evidence type="ECO:0000256" key="7">
    <source>
        <dbReference type="ARBA" id="ARBA00023136"/>
    </source>
</evidence>
<comment type="similarity">
    <text evidence="2">Belongs to the TMEM59 family.</text>
</comment>
<keyword evidence="5 10" id="KW-1133">Transmembrane helix</keyword>
<dbReference type="InParanoid" id="A0A7N4NM16"/>
<evidence type="ECO:0000256" key="6">
    <source>
        <dbReference type="ARBA" id="ARBA00023034"/>
    </source>
</evidence>
<evidence type="ECO:0000313" key="12">
    <source>
        <dbReference type="Proteomes" id="UP000007648"/>
    </source>
</evidence>
<dbReference type="GO" id="GO:0000139">
    <property type="term" value="C:Golgi membrane"/>
    <property type="evidence" value="ECO:0007669"/>
    <property type="project" value="UniProtKB-SubCell"/>
</dbReference>
<evidence type="ECO:0000256" key="5">
    <source>
        <dbReference type="ARBA" id="ARBA00022989"/>
    </source>
</evidence>
<evidence type="ECO:0000256" key="1">
    <source>
        <dbReference type="ARBA" id="ARBA00004614"/>
    </source>
</evidence>
<gene>
    <name evidence="11" type="primary">TMEM59L</name>
</gene>
<evidence type="ECO:0000256" key="9">
    <source>
        <dbReference type="SAM" id="MobiDB-lite"/>
    </source>
</evidence>
<reference evidence="11 12" key="1">
    <citation type="journal article" date="2011" name="Proc. Natl. Acad. Sci. U.S.A.">
        <title>Genetic diversity and population structure of the endangered marsupial Sarcophilus harrisii (Tasmanian devil).</title>
        <authorList>
            <person name="Miller W."/>
            <person name="Hayes V.M."/>
            <person name="Ratan A."/>
            <person name="Petersen D.C."/>
            <person name="Wittekindt N.E."/>
            <person name="Miller J."/>
            <person name="Walenz B."/>
            <person name="Knight J."/>
            <person name="Qi J."/>
            <person name="Zhao F."/>
            <person name="Wang Q."/>
            <person name="Bedoya-Reina O.C."/>
            <person name="Katiyar N."/>
            <person name="Tomsho L.P."/>
            <person name="Kasson L.M."/>
            <person name="Hardie R.A."/>
            <person name="Woodbridge P."/>
            <person name="Tindall E.A."/>
            <person name="Bertelsen M.F."/>
            <person name="Dixon D."/>
            <person name="Pyecroft S."/>
            <person name="Helgen K.M."/>
            <person name="Lesk A.M."/>
            <person name="Pringle T.H."/>
            <person name="Patterson N."/>
            <person name="Zhang Y."/>
            <person name="Kreiss A."/>
            <person name="Woods G.M."/>
            <person name="Jones M.E."/>
            <person name="Schuster S.C."/>
        </authorList>
    </citation>
    <scope>NUCLEOTIDE SEQUENCE [LARGE SCALE GENOMIC DNA]</scope>
</reference>
<dbReference type="AlphaFoldDB" id="A0A7N4NM16"/>
<feature type="region of interest" description="Disordered" evidence="9">
    <location>
        <begin position="199"/>
        <end position="227"/>
    </location>
</feature>
<protein>
    <submittedName>
        <fullName evidence="11">Transmembrane protein 59 like</fullName>
    </submittedName>
</protein>
<evidence type="ECO:0000256" key="2">
    <source>
        <dbReference type="ARBA" id="ARBA00009643"/>
    </source>
</evidence>
<evidence type="ECO:0000256" key="4">
    <source>
        <dbReference type="ARBA" id="ARBA00022729"/>
    </source>
</evidence>
<dbReference type="PANTHER" id="PTHR28652:SF1">
    <property type="entry name" value="TRANSMEMBRANE PROTEIN 59-LIKE"/>
    <property type="match status" value="1"/>
</dbReference>
<dbReference type="InterPro" id="IPR022065">
    <property type="entry name" value="Uncharacterised_TMEM59"/>
</dbReference>
<dbReference type="Pfam" id="PF12280">
    <property type="entry name" value="BSMAP"/>
    <property type="match status" value="1"/>
</dbReference>
<sequence>MTRPRPQEGLLNCFLASSFPPNSLPPGSCSPSLPPPPPPTVSQAPLLRDDDVTPQPPARPSLSCWFCLRSDPTRPRTPIPALAMAGAEVLMLLLLLHPGLPPTATAAGGDPFAQQLGPTSSCQLQCSLWTPRAGAAVQEELQNACARGCRLFAICRFVTGSTEANVTLAECKAACLQAYDRAPEQLACTEGCLRQMPGAPRPSFPPLPTPSPSPPPEYHKGQRPVPPPDTISVMEVLSNLCNKLISSAQSFISSTWTYYLQADNGKMVVFQSQPEMEAPSSEGTQKHAERAEELHSGLKEKKMKIKDKMSQETSTGPQPEHNFLGCMSKRSGLPKWILASCLLFSVLVMLWLSCASLVTAPDQHIRNQPLSISGEKNYLDELEWPLAPAPAPMVSVTVESREAGSLPIKVGMDLTAL</sequence>
<feature type="region of interest" description="Disordered" evidence="9">
    <location>
        <begin position="275"/>
        <end position="296"/>
    </location>
</feature>
<name>A0A7N4NM16_SARHA</name>
<dbReference type="GeneTree" id="ENSGT00390000008279"/>
<reference evidence="11" key="2">
    <citation type="submission" date="2025-08" db="UniProtKB">
        <authorList>
            <consortium name="Ensembl"/>
        </authorList>
    </citation>
    <scope>IDENTIFICATION</scope>
</reference>
<evidence type="ECO:0000313" key="11">
    <source>
        <dbReference type="Ensembl" id="ENSSHAP00000025437.1"/>
    </source>
</evidence>